<gene>
    <name evidence="4" type="ORF">SAMN05421856_105234</name>
</gene>
<organism evidence="4 5">
    <name type="scientific">Chryseobacterium taichungense</name>
    <dbReference type="NCBI Taxonomy" id="295069"/>
    <lineage>
        <taxon>Bacteria</taxon>
        <taxon>Pseudomonadati</taxon>
        <taxon>Bacteroidota</taxon>
        <taxon>Flavobacteriia</taxon>
        <taxon>Flavobacteriales</taxon>
        <taxon>Weeksellaceae</taxon>
        <taxon>Chryseobacterium group</taxon>
        <taxon>Chryseobacterium</taxon>
    </lineage>
</organism>
<evidence type="ECO:0000259" key="3">
    <source>
        <dbReference type="Pfam" id="PF20693"/>
    </source>
</evidence>
<dbReference type="RefSeq" id="WP_090000335.1">
    <property type="nucleotide sequence ID" value="NZ_FOBV01000005.1"/>
</dbReference>
<keyword evidence="1" id="KW-0175">Coiled coil</keyword>
<dbReference type="EMBL" id="FOBV01000005">
    <property type="protein sequence ID" value="SEM67842.1"/>
    <property type="molecule type" value="Genomic_DNA"/>
</dbReference>
<evidence type="ECO:0000313" key="4">
    <source>
        <dbReference type="EMBL" id="SEM67842.1"/>
    </source>
</evidence>
<dbReference type="OrthoDB" id="1701659at2"/>
<keyword evidence="2" id="KW-0812">Transmembrane</keyword>
<sequence length="1276" mass="151235">MIKVILNKINENYVSLRNQMTEIYLNALSKAIFTLGKRKNKILTKNNPNYNHLEDLTPFIVKEDEDNYNLKTYLESIRWGILNQNVKNIAISGSFGTGKSTILNLFKKNNPEFKTLDISLGKFEKNEQKEIDIETSIVQQILYFEKKSNLKDSRFERINNDRFILLKATLFIIWIYSILYIFFDKIYNKLILTDKIEFSYYHLLIKFIFLTGFFLILKKLFRQIFKLKINKISFSDAEFVPKEHNDISIINKHIDELIYFFEKTKTQVVFIEDIDRFESAAETFIKLRELNILINNSKDILQKVTFVYAVKDELFSRNDEKTKFFDLIIPIIPIIDYSNSSTQFIKRLKKDFIENNIISEDIIYDIAPYINDMRSLINIINEFRTYYKIKFNENSDINGNSLFSLVVLKNIYPNEFKCLQNKQGVIYSIFQNKIHFYSELKAILENKISDLKIENKAILNEQQDNIQELRKLYLYEILLLSKNANIYYLGDSQIEFKDLLTTESFERMVELNAISHYHIRKEFLRFSDIEAKVSPKPYKERKQLIIHKSNNKLKNNEITIDKIQAEINNLKNSSIYQLFQKSERAKIDNYFDDIFNSYKKLNIEQKPSLETDSVEEEFSNEIEVKKMALNEISDEETNLHYSLLKVLITNKYVDENYSTYVSLFYPESISEKDNNLKLRIIQDGITDFNESIDKTKNFISELGSNNFKKESVLNFYILDYLLINYRDNENISSKLDEFIVVLSSEKDKSVQFIEKYIEFSDLNGTIIEFVRKISIWEGFWNLIYSREEFTIEKKRRVLDIIMKYLDIETIKLLNKEKKINAFLNNYDDFLLNNFEKETKEKLIDKLKVLGVKFNKIKYGDIIFEIVIKVIEYNLYKINISNINLFLEKVNSQNIDLDYKTANYSYLLQSSVTYLKQNINNNINEYVEQVLLKLENNTEEEINVVVSLINNSNVKPENVDLLIEKLNFKLSNISEIENSTFWSTLMIEKKIEPSWKNVLLYYKSKSEEIDDVLIEFLNFKPNFEILSDKCIDHFLNEEEEIVSDTIERFNISLVNSAISEESFNNLVHSMTKNFDDASVIEKSSRINILIDNDLIVFNNKNLSELHGKDLELFVEKNEEELKNSYDSLVLLIYTWITILTSNISGFLKKQIFDHLTQDKSYSSEDEMFLIKVLINFYEQKFHSFSEYFLNCIVKSTLKQYAKIRYLNFDKEYISDQLMNESIKLIGNPYSKVLNKEKFELPNTEENAEALRNLQQMGYIKRTYLRDKDSKITVSYHD</sequence>
<dbReference type="InterPro" id="IPR027417">
    <property type="entry name" value="P-loop_NTPase"/>
</dbReference>
<dbReference type="AlphaFoldDB" id="A0A1H8AAD3"/>
<dbReference type="InterPro" id="IPR048428">
    <property type="entry name" value="YobI-NTPase"/>
</dbReference>
<keyword evidence="2" id="KW-0472">Membrane</keyword>
<proteinExistence type="predicted"/>
<dbReference type="Pfam" id="PF20693">
    <property type="entry name" value="YobI-ATPase"/>
    <property type="match status" value="1"/>
</dbReference>
<keyword evidence="5" id="KW-1185">Reference proteome</keyword>
<keyword evidence="2" id="KW-1133">Transmembrane helix</keyword>
<reference evidence="5" key="1">
    <citation type="submission" date="2016-10" db="EMBL/GenBank/DDBJ databases">
        <authorList>
            <person name="Varghese N."/>
            <person name="Submissions S."/>
        </authorList>
    </citation>
    <scope>NUCLEOTIDE SEQUENCE [LARGE SCALE GENOMIC DNA]</scope>
    <source>
        <strain evidence="5">DSM 17453</strain>
    </source>
</reference>
<feature type="transmembrane region" description="Helical" evidence="2">
    <location>
        <begin position="203"/>
        <end position="221"/>
    </location>
</feature>
<dbReference type="STRING" id="295069.SAMN05421856_105234"/>
<evidence type="ECO:0000256" key="2">
    <source>
        <dbReference type="SAM" id="Phobius"/>
    </source>
</evidence>
<feature type="coiled-coil region" evidence="1">
    <location>
        <begin position="546"/>
        <end position="573"/>
    </location>
</feature>
<evidence type="ECO:0000256" key="1">
    <source>
        <dbReference type="SAM" id="Coils"/>
    </source>
</evidence>
<dbReference type="Proteomes" id="UP000199450">
    <property type="component" value="Unassembled WGS sequence"/>
</dbReference>
<name>A0A1H8AAD3_9FLAO</name>
<feature type="transmembrane region" description="Helical" evidence="2">
    <location>
        <begin position="164"/>
        <end position="183"/>
    </location>
</feature>
<evidence type="ECO:0000313" key="5">
    <source>
        <dbReference type="Proteomes" id="UP000199450"/>
    </source>
</evidence>
<protein>
    <recommendedName>
        <fullName evidence="3">YobI-like P-loop NTPase domain-containing protein</fullName>
    </recommendedName>
</protein>
<accession>A0A1H8AAD3</accession>
<feature type="domain" description="YobI-like P-loop NTPase" evidence="3">
    <location>
        <begin position="73"/>
        <end position="427"/>
    </location>
</feature>
<dbReference type="SUPFAM" id="SSF52540">
    <property type="entry name" value="P-loop containing nucleoside triphosphate hydrolases"/>
    <property type="match status" value="1"/>
</dbReference>